<dbReference type="AlphaFoldDB" id="A0A914MRB5"/>
<proteinExistence type="predicted"/>
<feature type="region of interest" description="Disordered" evidence="1">
    <location>
        <begin position="1"/>
        <end position="26"/>
    </location>
</feature>
<accession>A0A914MRB5</accession>
<feature type="compositionally biased region" description="Low complexity" evidence="1">
    <location>
        <begin position="1"/>
        <end position="19"/>
    </location>
</feature>
<evidence type="ECO:0000313" key="2">
    <source>
        <dbReference type="Proteomes" id="UP000887563"/>
    </source>
</evidence>
<evidence type="ECO:0000256" key="1">
    <source>
        <dbReference type="SAM" id="MobiDB-lite"/>
    </source>
</evidence>
<sequence length="79" mass="8908">MDNLYPSSTDPLLLSSSNEESPEQIEQKNKYLQTITSTPNNNHQHIHFKIGDETDQEPLDNEMGTSLATLIANKVGEFF</sequence>
<reference evidence="3" key="1">
    <citation type="submission" date="2022-11" db="UniProtKB">
        <authorList>
            <consortium name="WormBaseParasite"/>
        </authorList>
    </citation>
    <scope>IDENTIFICATION</scope>
</reference>
<organism evidence="2 3">
    <name type="scientific">Meloidogyne incognita</name>
    <name type="common">Southern root-knot nematode worm</name>
    <name type="synonym">Oxyuris incognita</name>
    <dbReference type="NCBI Taxonomy" id="6306"/>
    <lineage>
        <taxon>Eukaryota</taxon>
        <taxon>Metazoa</taxon>
        <taxon>Ecdysozoa</taxon>
        <taxon>Nematoda</taxon>
        <taxon>Chromadorea</taxon>
        <taxon>Rhabditida</taxon>
        <taxon>Tylenchina</taxon>
        <taxon>Tylenchomorpha</taxon>
        <taxon>Tylenchoidea</taxon>
        <taxon>Meloidogynidae</taxon>
        <taxon>Meloidogyninae</taxon>
        <taxon>Meloidogyne</taxon>
        <taxon>Meloidogyne incognita group</taxon>
    </lineage>
</organism>
<evidence type="ECO:0000313" key="3">
    <source>
        <dbReference type="WBParaSite" id="Minc3s02248g29068"/>
    </source>
</evidence>
<dbReference type="WBParaSite" id="Minc3s02248g29068">
    <property type="protein sequence ID" value="Minc3s02248g29068"/>
    <property type="gene ID" value="Minc3s02248g29068"/>
</dbReference>
<keyword evidence="2" id="KW-1185">Reference proteome</keyword>
<name>A0A914MRB5_MELIC</name>
<dbReference type="Proteomes" id="UP000887563">
    <property type="component" value="Unplaced"/>
</dbReference>
<protein>
    <submittedName>
        <fullName evidence="3">Uncharacterized protein</fullName>
    </submittedName>
</protein>